<organism evidence="2 3">
    <name type="scientific">Aequorivita echinoideorum</name>
    <dbReference type="NCBI Taxonomy" id="1549647"/>
    <lineage>
        <taxon>Bacteria</taxon>
        <taxon>Pseudomonadati</taxon>
        <taxon>Bacteroidota</taxon>
        <taxon>Flavobacteriia</taxon>
        <taxon>Flavobacteriales</taxon>
        <taxon>Flavobacteriaceae</taxon>
        <taxon>Aequorivita</taxon>
    </lineage>
</organism>
<feature type="domain" description="Tetrapyrrole biosynthesis uroporphyrinogen III synthase" evidence="1">
    <location>
        <begin position="43"/>
        <end position="216"/>
    </location>
</feature>
<accession>A0ABS5S3U0</accession>
<name>A0ABS5S3U0_9FLAO</name>
<sequence>MPTVLSTKKLKLNQKSLLLNAGISLVEYDAINIDLVSFEAPKSIENAIFTSQNAIKSFVGNVHSSAVENAFCVGEKTKSLLEQNGFKVNKMSEYASELADFIVENHKNESFHFFCGNIRKDEIPSKLRENGIELKEIEVYKTKLNPKKFQRTFDAILIFSPSGVRSYCEANLQGNAAGNHIYSTMMICIGKSTANEAKKYTENVVIANTTTIESVITKTVKSLNGF</sequence>
<keyword evidence="3" id="KW-1185">Reference proteome</keyword>
<dbReference type="RefSeq" id="WP_214112721.1">
    <property type="nucleotide sequence ID" value="NZ_JAHCTB010000002.1"/>
</dbReference>
<dbReference type="InterPro" id="IPR003754">
    <property type="entry name" value="4pyrrol_synth_uPrphyn_synth"/>
</dbReference>
<dbReference type="InterPro" id="IPR039793">
    <property type="entry name" value="UROS/Hem4"/>
</dbReference>
<evidence type="ECO:0000313" key="3">
    <source>
        <dbReference type="Proteomes" id="UP001297092"/>
    </source>
</evidence>
<reference evidence="2 3" key="1">
    <citation type="submission" date="2021-05" db="EMBL/GenBank/DDBJ databases">
        <title>Aequorivita echinoideorum JCM 30378 genome.</title>
        <authorList>
            <person name="Zhang H."/>
            <person name="Li C."/>
        </authorList>
    </citation>
    <scope>NUCLEOTIDE SEQUENCE [LARGE SCALE GENOMIC DNA]</scope>
    <source>
        <strain evidence="2 3">JCM30378</strain>
    </source>
</reference>
<evidence type="ECO:0000313" key="2">
    <source>
        <dbReference type="EMBL" id="MBT0607881.1"/>
    </source>
</evidence>
<comment type="caution">
    <text evidence="2">The sequence shown here is derived from an EMBL/GenBank/DDBJ whole genome shotgun (WGS) entry which is preliminary data.</text>
</comment>
<proteinExistence type="predicted"/>
<dbReference type="Proteomes" id="UP001297092">
    <property type="component" value="Unassembled WGS sequence"/>
</dbReference>
<dbReference type="Gene3D" id="3.40.50.10090">
    <property type="match status" value="2"/>
</dbReference>
<protein>
    <submittedName>
        <fullName evidence="2">Uroporphyrinogen-III synthase</fullName>
    </submittedName>
</protein>
<dbReference type="CDD" id="cd06578">
    <property type="entry name" value="HemD"/>
    <property type="match status" value="1"/>
</dbReference>
<dbReference type="PANTHER" id="PTHR12390:SF0">
    <property type="entry name" value="UROPORPHYRINOGEN-III SYNTHASE"/>
    <property type="match status" value="1"/>
</dbReference>
<dbReference type="EMBL" id="JAHCTB010000002">
    <property type="protein sequence ID" value="MBT0607881.1"/>
    <property type="molecule type" value="Genomic_DNA"/>
</dbReference>
<evidence type="ECO:0000259" key="1">
    <source>
        <dbReference type="Pfam" id="PF02602"/>
    </source>
</evidence>
<dbReference type="SUPFAM" id="SSF69618">
    <property type="entry name" value="HemD-like"/>
    <property type="match status" value="1"/>
</dbReference>
<dbReference type="InterPro" id="IPR036108">
    <property type="entry name" value="4pyrrol_syn_uPrphyn_synt_sf"/>
</dbReference>
<gene>
    <name evidence="2" type="ORF">KIV10_06785</name>
</gene>
<dbReference type="Pfam" id="PF02602">
    <property type="entry name" value="HEM4"/>
    <property type="match status" value="1"/>
</dbReference>
<dbReference type="PANTHER" id="PTHR12390">
    <property type="entry name" value="UROPORPHYRINOGEN III SYNTHASE"/>
    <property type="match status" value="1"/>
</dbReference>